<protein>
    <submittedName>
        <fullName evidence="3">Uncharacterized protein</fullName>
    </submittedName>
</protein>
<keyword evidence="4" id="KW-1185">Reference proteome</keyword>
<accession>A0ABT3YTW3</accession>
<evidence type="ECO:0000313" key="4">
    <source>
        <dbReference type="Proteomes" id="UP001207830"/>
    </source>
</evidence>
<dbReference type="EMBL" id="JANIGP010000006">
    <property type="protein sequence ID" value="MCY0108880.1"/>
    <property type="molecule type" value="Genomic_DNA"/>
</dbReference>
<comment type="caution">
    <text evidence="3">The sequence shown here is derived from an EMBL/GenBank/DDBJ whole genome shotgun (WGS) entry which is preliminary data.</text>
</comment>
<feature type="region of interest" description="Disordered" evidence="1">
    <location>
        <begin position="137"/>
        <end position="162"/>
    </location>
</feature>
<dbReference type="RefSeq" id="WP_267800741.1">
    <property type="nucleotide sequence ID" value="NZ_JANIGP010000006.1"/>
</dbReference>
<name>A0ABT3YTW3_9PSED</name>
<proteinExistence type="predicted"/>
<reference evidence="3 4" key="1">
    <citation type="submission" date="2022-07" db="EMBL/GenBank/DDBJ databases">
        <title>Characterization of plant growth promoting rhizobacteria (PGPR) for use as bioinoculants in agriculture.</title>
        <authorList>
            <person name="Hassen A.I."/>
            <person name="Pierneef R."/>
        </authorList>
    </citation>
    <scope>NUCLEOTIDE SEQUENCE [LARGE SCALE GENOMIC DNA]</scope>
    <source>
        <strain evidence="3 4">SARCC-3054</strain>
    </source>
</reference>
<evidence type="ECO:0000256" key="1">
    <source>
        <dbReference type="SAM" id="MobiDB-lite"/>
    </source>
</evidence>
<sequence>MRDTPDGQRTVVTLVNGEIRCETQISFSSVSLVDGEVRVHTAQGNQLDVAVPGADFVLRFDQEGVQQIPLAQQAPVEAVPVDDSVKLFTSKTVWITLALLFFVGSVFGWLGLVVAGGYFGYQWRQVARRKKQLAKATAGETVTRSGTGMSRQSVRNALARKR</sequence>
<keyword evidence="2" id="KW-0472">Membrane</keyword>
<feature type="transmembrane region" description="Helical" evidence="2">
    <location>
        <begin position="93"/>
        <end position="121"/>
    </location>
</feature>
<keyword evidence="2" id="KW-1133">Transmembrane helix</keyword>
<feature type="compositionally biased region" description="Polar residues" evidence="1">
    <location>
        <begin position="140"/>
        <end position="155"/>
    </location>
</feature>
<dbReference type="Proteomes" id="UP001207830">
    <property type="component" value="Unassembled WGS sequence"/>
</dbReference>
<keyword evidence="2" id="KW-0812">Transmembrane</keyword>
<organism evidence="3 4">
    <name type="scientific">Pseudomonas monsensis</name>
    <dbReference type="NCBI Taxonomy" id="2745509"/>
    <lineage>
        <taxon>Bacteria</taxon>
        <taxon>Pseudomonadati</taxon>
        <taxon>Pseudomonadota</taxon>
        <taxon>Gammaproteobacteria</taxon>
        <taxon>Pseudomonadales</taxon>
        <taxon>Pseudomonadaceae</taxon>
        <taxon>Pseudomonas</taxon>
    </lineage>
</organism>
<evidence type="ECO:0000313" key="3">
    <source>
        <dbReference type="EMBL" id="MCY0108880.1"/>
    </source>
</evidence>
<evidence type="ECO:0000256" key="2">
    <source>
        <dbReference type="SAM" id="Phobius"/>
    </source>
</evidence>
<gene>
    <name evidence="3" type="ORF">NQF78_11185</name>
</gene>